<dbReference type="SUPFAM" id="SSF56436">
    <property type="entry name" value="C-type lectin-like"/>
    <property type="match status" value="1"/>
</dbReference>
<evidence type="ECO:0000313" key="3">
    <source>
        <dbReference type="Proteomes" id="UP001597521"/>
    </source>
</evidence>
<feature type="domain" description="Sulfatase-modifying factor enzyme-like" evidence="1">
    <location>
        <begin position="46"/>
        <end position="281"/>
    </location>
</feature>
<dbReference type="RefSeq" id="WP_386833157.1">
    <property type="nucleotide sequence ID" value="NZ_JBHUNP010000001.1"/>
</dbReference>
<dbReference type="Pfam" id="PF03781">
    <property type="entry name" value="FGE-sulfatase"/>
    <property type="match status" value="1"/>
</dbReference>
<dbReference type="Gene3D" id="3.90.1580.10">
    <property type="entry name" value="paralog of FGE (formylglycine-generating enzyme)"/>
    <property type="match status" value="1"/>
</dbReference>
<dbReference type="PANTHER" id="PTHR23150:SF19">
    <property type="entry name" value="FORMYLGLYCINE-GENERATING ENZYME"/>
    <property type="match status" value="1"/>
</dbReference>
<evidence type="ECO:0000259" key="1">
    <source>
        <dbReference type="Pfam" id="PF03781"/>
    </source>
</evidence>
<dbReference type="Proteomes" id="UP001597521">
    <property type="component" value="Unassembled WGS sequence"/>
</dbReference>
<protein>
    <submittedName>
        <fullName evidence="2">SUMF1/EgtB/PvdO family nonheme iron enzyme</fullName>
    </submittedName>
</protein>
<reference evidence="3" key="1">
    <citation type="journal article" date="2019" name="Int. J. Syst. Evol. Microbiol.">
        <title>The Global Catalogue of Microorganisms (GCM) 10K type strain sequencing project: providing services to taxonomists for standard genome sequencing and annotation.</title>
        <authorList>
            <consortium name="The Broad Institute Genomics Platform"/>
            <consortium name="The Broad Institute Genome Sequencing Center for Infectious Disease"/>
            <person name="Wu L."/>
            <person name="Ma J."/>
        </authorList>
    </citation>
    <scope>NUCLEOTIDE SEQUENCE [LARGE SCALE GENOMIC DNA]</scope>
    <source>
        <strain evidence="3">CCM 7427</strain>
    </source>
</reference>
<dbReference type="InterPro" id="IPR016187">
    <property type="entry name" value="CTDL_fold"/>
</dbReference>
<dbReference type="EMBL" id="JBHUNP010000001">
    <property type="protein sequence ID" value="MFD2648083.1"/>
    <property type="molecule type" value="Genomic_DNA"/>
</dbReference>
<sequence>MHAATEKRESLAGLMLPAALLVGFGLFGAAQLDLLPSGRAPAVTPPDTVVVEARTFQHRLPGDFQQHGAPVNGTVVEEAFGPVEVMRRQVTAGDYLRCVADGGCETPRPAVRSDDPALPATGISYNGATSYAEWLSEATGQTWRLPTVAEWIFIAGDRAVDHALEAEIDTANPAERWLAQYEQEAGRAIRPEAIPQPGGAFGANRHGVEDLAGNIWEWTATCANRTTLDANGRVASVVESCGIRYLEGRHLTPMNVFVQDARGGGCSVGAPPDNLSFRLMRDPEPMESLWDWLAL</sequence>
<evidence type="ECO:0000313" key="2">
    <source>
        <dbReference type="EMBL" id="MFD2648083.1"/>
    </source>
</evidence>
<comment type="caution">
    <text evidence="2">The sequence shown here is derived from an EMBL/GenBank/DDBJ whole genome shotgun (WGS) entry which is preliminary data.</text>
</comment>
<gene>
    <name evidence="2" type="ORF">ACFSX5_09800</name>
</gene>
<proteinExistence type="predicted"/>
<dbReference type="InterPro" id="IPR005532">
    <property type="entry name" value="SUMF_dom"/>
</dbReference>
<dbReference type="InterPro" id="IPR051043">
    <property type="entry name" value="Sulfatase_Mod_Factor_Kinase"/>
</dbReference>
<organism evidence="2 3">
    <name type="scientific">Devosia albogilva</name>
    <dbReference type="NCBI Taxonomy" id="429726"/>
    <lineage>
        <taxon>Bacteria</taxon>
        <taxon>Pseudomonadati</taxon>
        <taxon>Pseudomonadota</taxon>
        <taxon>Alphaproteobacteria</taxon>
        <taxon>Hyphomicrobiales</taxon>
        <taxon>Devosiaceae</taxon>
        <taxon>Devosia</taxon>
    </lineage>
</organism>
<dbReference type="InterPro" id="IPR042095">
    <property type="entry name" value="SUMF_sf"/>
</dbReference>
<accession>A0ABW5QK81</accession>
<keyword evidence="3" id="KW-1185">Reference proteome</keyword>
<dbReference type="PANTHER" id="PTHR23150">
    <property type="entry name" value="SULFATASE MODIFYING FACTOR 1, 2"/>
    <property type="match status" value="1"/>
</dbReference>
<name>A0ABW5QK81_9HYPH</name>